<dbReference type="InterPro" id="IPR024911">
    <property type="entry name" value="SmbC"/>
</dbReference>
<dbReference type="AlphaFoldDB" id="A0A1B7HQS2"/>
<dbReference type="InterPro" id="IPR050908">
    <property type="entry name" value="SmbC-like"/>
</dbReference>
<dbReference type="InterPro" id="IPR029442">
    <property type="entry name" value="GyrI-like"/>
</dbReference>
<gene>
    <name evidence="3" type="primary">sbmC</name>
    <name evidence="5" type="ORF">M979_1958</name>
</gene>
<organism evidence="5 6">
    <name type="scientific">Buttiauxella noackiae ATCC 51607</name>
    <dbReference type="NCBI Taxonomy" id="1354255"/>
    <lineage>
        <taxon>Bacteria</taxon>
        <taxon>Pseudomonadati</taxon>
        <taxon>Pseudomonadota</taxon>
        <taxon>Gammaproteobacteria</taxon>
        <taxon>Enterobacterales</taxon>
        <taxon>Enterobacteriaceae</taxon>
        <taxon>Buttiauxella</taxon>
    </lineage>
</organism>
<dbReference type="PANTHER" id="PTHR40055">
    <property type="entry name" value="TRANSCRIPTIONAL REGULATOR YGIV-RELATED"/>
    <property type="match status" value="1"/>
</dbReference>
<dbReference type="EMBL" id="LXEO01000021">
    <property type="protein sequence ID" value="OAT17969.1"/>
    <property type="molecule type" value="Genomic_DNA"/>
</dbReference>
<evidence type="ECO:0000313" key="6">
    <source>
        <dbReference type="Proteomes" id="UP000078286"/>
    </source>
</evidence>
<dbReference type="InterPro" id="IPR011256">
    <property type="entry name" value="Reg_factor_effector_dom_sf"/>
</dbReference>
<dbReference type="GO" id="GO:0008657">
    <property type="term" value="F:DNA topoisomerase type II (double strand cut, ATP-hydrolyzing) inhibitor activity"/>
    <property type="evidence" value="ECO:0007669"/>
    <property type="project" value="UniProtKB-UniRule"/>
</dbReference>
<dbReference type="NCBIfam" id="NF007451">
    <property type="entry name" value="PRK10016.1"/>
    <property type="match status" value="1"/>
</dbReference>
<dbReference type="Pfam" id="PF06445">
    <property type="entry name" value="GyrI-like"/>
    <property type="match status" value="1"/>
</dbReference>
<dbReference type="RefSeq" id="WP_034458408.1">
    <property type="nucleotide sequence ID" value="NZ_LXEO01000021.1"/>
</dbReference>
<dbReference type="SUPFAM" id="SSF55136">
    <property type="entry name" value="Probable bacterial effector-binding domain"/>
    <property type="match status" value="1"/>
</dbReference>
<comment type="subunit">
    <text evidence="3">Interacts with DNA gyrase.</text>
</comment>
<comment type="subcellular location">
    <subcellularLocation>
        <location evidence="3">Cytoplasm</location>
    </subcellularLocation>
</comment>
<sequence>MEFNVQQVHERKVAGFHMVGPWEKTVQQGFEQLSLWVKSHKVVGEEWLAVYYDNPDVVPAEKLRCDTVVSVAEDFTVPENSEGVITTRIEAGQYAVARARVDNNDFQQQWESFFDAVEGDNRYQITGKPCFEHYLNDGSESGVWEIDMYIPVADQV</sequence>
<comment type="caution">
    <text evidence="5">The sequence shown here is derived from an EMBL/GenBank/DDBJ whole genome shotgun (WGS) entry which is preliminary data.</text>
</comment>
<evidence type="ECO:0000256" key="3">
    <source>
        <dbReference type="HAMAP-Rule" id="MF_01896"/>
    </source>
</evidence>
<protein>
    <recommendedName>
        <fullName evidence="3">DNA gyrase inhibitor</fullName>
    </recommendedName>
</protein>
<dbReference type="Proteomes" id="UP000078286">
    <property type="component" value="Unassembled WGS sequence"/>
</dbReference>
<dbReference type="GO" id="GO:0005737">
    <property type="term" value="C:cytoplasm"/>
    <property type="evidence" value="ECO:0007669"/>
    <property type="project" value="UniProtKB-SubCell"/>
</dbReference>
<dbReference type="PATRIC" id="fig|1354255.3.peg.2022"/>
<comment type="similarity">
    <text evidence="3">Belongs to the DNA gyrase inhibitor family.</text>
</comment>
<dbReference type="PANTHER" id="PTHR40055:SF2">
    <property type="entry name" value="DNA GYRASE INHIBITOR"/>
    <property type="match status" value="1"/>
</dbReference>
<name>A0A1B7HQS2_9ENTR</name>
<dbReference type="HAMAP" id="MF_01896">
    <property type="entry name" value="DNA_gyrase_inhibitor"/>
    <property type="match status" value="1"/>
</dbReference>
<evidence type="ECO:0000313" key="5">
    <source>
        <dbReference type="EMBL" id="OAT17969.1"/>
    </source>
</evidence>
<proteinExistence type="inferred from homology"/>
<comment type="function">
    <text evidence="3">Inhibits the supercoiling activity of DNA gyrase. Acts by inhibiting DNA gyrase at an early step, prior to (or at the step of) binding of DNA by the gyrase. It protects cells against toxins that target DNA gyrase, by inhibiting activity of these toxins and reducing the formation of lethal double-strand breaks in the cell.</text>
</comment>
<reference evidence="5 6" key="1">
    <citation type="submission" date="2016-04" db="EMBL/GenBank/DDBJ databases">
        <title>ATOL: Assembling a taxonomically balanced genome-scale reconstruction of the evolutionary history of the Enterobacteriaceae.</title>
        <authorList>
            <person name="Plunkett G.III."/>
            <person name="Neeno-Eckwall E.C."/>
            <person name="Glasner J.D."/>
            <person name="Perna N.T."/>
        </authorList>
    </citation>
    <scope>NUCLEOTIDE SEQUENCE [LARGE SCALE GENOMIC DNA]</scope>
    <source>
        <strain evidence="5 6">ATCC 51607</strain>
    </source>
</reference>
<keyword evidence="6" id="KW-1185">Reference proteome</keyword>
<evidence type="ECO:0000256" key="2">
    <source>
        <dbReference type="ARBA" id="ARBA00023016"/>
    </source>
</evidence>
<dbReference type="Gene3D" id="3.20.80.10">
    <property type="entry name" value="Regulatory factor, effector binding domain"/>
    <property type="match status" value="1"/>
</dbReference>
<keyword evidence="2 3" id="KW-0346">Stress response</keyword>
<evidence type="ECO:0000259" key="4">
    <source>
        <dbReference type="SMART" id="SM00871"/>
    </source>
</evidence>
<keyword evidence="1 3" id="KW-0963">Cytoplasm</keyword>
<evidence type="ECO:0000256" key="1">
    <source>
        <dbReference type="ARBA" id="ARBA00022490"/>
    </source>
</evidence>
<accession>A0A1B7HQS2</accession>
<dbReference type="InterPro" id="IPR010499">
    <property type="entry name" value="AraC_E-bd"/>
</dbReference>
<dbReference type="SMART" id="SM00871">
    <property type="entry name" value="AraC_E_bind"/>
    <property type="match status" value="1"/>
</dbReference>
<feature type="domain" description="AraC effector-binding" evidence="4">
    <location>
        <begin position="1"/>
        <end position="153"/>
    </location>
</feature>